<sequence length="199" mass="20914">MIITVVSFKGGVGKTTTAIHLGGYLQSLGATLVVDGDSNRSALQWAGSDRLPFTVADEQRSPKLLMSGKFEHVVIDTAARPSSDELASLAQGCDLLIIPCSPDALSMGAMLQMVDPLQGLKAEYRVLLTIIPPKPNAAGAEARASLNDAGLPLFTGGIRRLNAFQRAALDGCLVKDVKGDSYAGIAWSCYTAIGKEILP</sequence>
<dbReference type="Gene3D" id="3.40.50.300">
    <property type="entry name" value="P-loop containing nucleotide triphosphate hydrolases"/>
    <property type="match status" value="1"/>
</dbReference>
<feature type="domain" description="CobQ/CobB/MinD/ParA nucleotide binding" evidence="1">
    <location>
        <begin position="3"/>
        <end position="170"/>
    </location>
</feature>
<dbReference type="Pfam" id="PF01656">
    <property type="entry name" value="CbiA"/>
    <property type="match status" value="1"/>
</dbReference>
<dbReference type="SUPFAM" id="SSF52540">
    <property type="entry name" value="P-loop containing nucleoside triphosphate hydrolases"/>
    <property type="match status" value="1"/>
</dbReference>
<dbReference type="Proteomes" id="UP000185557">
    <property type="component" value="Unassembled WGS sequence"/>
</dbReference>
<dbReference type="CDD" id="cd02042">
    <property type="entry name" value="ParAB_family"/>
    <property type="match status" value="1"/>
</dbReference>
<dbReference type="InterPro" id="IPR027417">
    <property type="entry name" value="P-loop_NTPase"/>
</dbReference>
<organism evidence="2 3">
    <name type="scientific">Phormidium tenue NIES-30</name>
    <dbReference type="NCBI Taxonomy" id="549789"/>
    <lineage>
        <taxon>Bacteria</taxon>
        <taxon>Bacillati</taxon>
        <taxon>Cyanobacteriota</taxon>
        <taxon>Cyanophyceae</taxon>
        <taxon>Oscillatoriophycideae</taxon>
        <taxon>Oscillatoriales</taxon>
        <taxon>Oscillatoriaceae</taxon>
        <taxon>Phormidium</taxon>
    </lineage>
</organism>
<evidence type="ECO:0000313" key="3">
    <source>
        <dbReference type="Proteomes" id="UP000185557"/>
    </source>
</evidence>
<dbReference type="STRING" id="549789.NIES30_24990"/>
<dbReference type="PANTHER" id="PTHR13696:SF96">
    <property type="entry name" value="COBQ_COBB_MIND_PARA NUCLEOTIDE BINDING DOMAIN-CONTAINING PROTEIN"/>
    <property type="match status" value="1"/>
</dbReference>
<comment type="caution">
    <text evidence="2">The sequence shown here is derived from an EMBL/GenBank/DDBJ whole genome shotgun (WGS) entry which is preliminary data.</text>
</comment>
<reference evidence="2 3" key="1">
    <citation type="submission" date="2016-11" db="EMBL/GenBank/DDBJ databases">
        <title>Draft Genome Sequences of Nine Cyanobacterial Strains from Diverse Habitats.</title>
        <authorList>
            <person name="Zhu T."/>
            <person name="Hou S."/>
            <person name="Lu X."/>
            <person name="Hess W.R."/>
        </authorList>
    </citation>
    <scope>NUCLEOTIDE SEQUENCE [LARGE SCALE GENOMIC DNA]</scope>
    <source>
        <strain evidence="2 3">NIES-30</strain>
    </source>
</reference>
<dbReference type="PIRSF" id="PIRSF009320">
    <property type="entry name" value="Nuc_binding_HP_1000"/>
    <property type="match status" value="1"/>
</dbReference>
<dbReference type="EMBL" id="MRCG01000033">
    <property type="protein sequence ID" value="OKH43470.1"/>
    <property type="molecule type" value="Genomic_DNA"/>
</dbReference>
<dbReference type="OrthoDB" id="9804460at2"/>
<gene>
    <name evidence="2" type="ORF">NIES30_24990</name>
</gene>
<dbReference type="PANTHER" id="PTHR13696">
    <property type="entry name" value="P-LOOP CONTAINING NUCLEOSIDE TRIPHOSPHATE HYDROLASE"/>
    <property type="match status" value="1"/>
</dbReference>
<dbReference type="AlphaFoldDB" id="A0A1U7IYA2"/>
<proteinExistence type="predicted"/>
<accession>A0A1U7IYA2</accession>
<dbReference type="RefSeq" id="WP_073611173.1">
    <property type="nucleotide sequence ID" value="NZ_MRCG01000033.1"/>
</dbReference>
<protein>
    <submittedName>
        <fullName evidence="2">Chromosome partitioning protein ParA</fullName>
    </submittedName>
</protein>
<evidence type="ECO:0000259" key="1">
    <source>
        <dbReference type="Pfam" id="PF01656"/>
    </source>
</evidence>
<dbReference type="InterPro" id="IPR002586">
    <property type="entry name" value="CobQ/CobB/MinD/ParA_Nub-bd_dom"/>
</dbReference>
<name>A0A1U7IYA2_9CYAN</name>
<dbReference type="InterPro" id="IPR050678">
    <property type="entry name" value="DNA_Partitioning_ATPase"/>
</dbReference>
<keyword evidence="3" id="KW-1185">Reference proteome</keyword>
<evidence type="ECO:0000313" key="2">
    <source>
        <dbReference type="EMBL" id="OKH43470.1"/>
    </source>
</evidence>